<organism evidence="1">
    <name type="scientific">Saccharomyces cerevisiae (strain Lalvin EC1118 / Prise de mousse)</name>
    <name type="common">Baker's yeast</name>
    <dbReference type="NCBI Taxonomy" id="643680"/>
    <lineage>
        <taxon>Eukaryota</taxon>
        <taxon>Fungi</taxon>
        <taxon>Dikarya</taxon>
        <taxon>Ascomycota</taxon>
        <taxon>Saccharomycotina</taxon>
        <taxon>Saccharomycetes</taxon>
        <taxon>Saccharomycetales</taxon>
        <taxon>Saccharomycetaceae</taxon>
        <taxon>Saccharomyces</taxon>
    </lineage>
</organism>
<sequence>MAHSLLSCNGIPNFNPLSIKDSNIKRTKAGPEPTKAVAASMFFSGSSTYLPTWLINSLTSGFCSLETSAE</sequence>
<dbReference type="HOGENOM" id="CLU_2759746_0_0_1"/>
<gene>
    <name evidence="1" type="ORF">EC1118_1E8_1233g</name>
</gene>
<proteinExistence type="predicted"/>
<dbReference type="AlphaFoldDB" id="C8Z725"/>
<name>C8Z725_YEAS8</name>
<reference evidence="1" key="1">
    <citation type="journal article" date="2009" name="Proc. Natl. Acad. Sci. U.S.A.">
        <title>Eukaryote-to-eukaryote gene transfer events revealed by the genome sequence of the wine yeast Saccharomyces cerevisiae EC1118.</title>
        <authorList>
            <person name="Novo M."/>
            <person name="Bigey F."/>
            <person name="Beyne E."/>
            <person name="Galeote V."/>
            <person name="Gavory F."/>
            <person name="Mallet S."/>
            <person name="Cambot B."/>
            <person name="Legras J.L."/>
            <person name="Wincker P."/>
            <person name="Casaregola S."/>
            <person name="Dequin S."/>
        </authorList>
    </citation>
    <scope>NUCLEOTIDE SEQUENCE [LARGE SCALE GENOMIC DNA]</scope>
    <source>
        <strain evidence="1">Lalvin EC1118</strain>
        <strain>Lalvin EC1118 / Prise de mousse</strain>
    </source>
</reference>
<accession>C8Z725</accession>
<protein>
    <submittedName>
        <fullName evidence="1">EC1118_1E8_1233p</fullName>
    </submittedName>
</protein>
<dbReference type="EMBL" id="FN393067">
    <property type="protein sequence ID" value="CAY79191.1"/>
    <property type="molecule type" value="Genomic_DNA"/>
</dbReference>
<evidence type="ECO:0000313" key="1">
    <source>
        <dbReference type="EMBL" id="CAY79191.1"/>
    </source>
</evidence>